<dbReference type="InterPro" id="IPR029035">
    <property type="entry name" value="DHS-like_NAD/FAD-binding_dom"/>
</dbReference>
<evidence type="ECO:0000259" key="8">
    <source>
        <dbReference type="Pfam" id="PF02776"/>
    </source>
</evidence>
<dbReference type="PANTHER" id="PTHR18968">
    <property type="entry name" value="THIAMINE PYROPHOSPHATE ENZYMES"/>
    <property type="match status" value="1"/>
</dbReference>
<dbReference type="GO" id="GO:0003984">
    <property type="term" value="F:acetolactate synthase activity"/>
    <property type="evidence" value="ECO:0007669"/>
    <property type="project" value="TreeGrafter"/>
</dbReference>
<dbReference type="NCBIfam" id="NF005712">
    <property type="entry name" value="PRK07524.1"/>
    <property type="match status" value="1"/>
</dbReference>
<dbReference type="SUPFAM" id="SSF52518">
    <property type="entry name" value="Thiamin diphosphate-binding fold (THDP-binding)"/>
    <property type="match status" value="2"/>
</dbReference>
<dbReference type="STRING" id="218672.SAMN04489759_101441"/>
<comment type="cofactor">
    <cofactor evidence="1">
        <name>thiamine diphosphate</name>
        <dbReference type="ChEBI" id="CHEBI:58937"/>
    </cofactor>
</comment>
<dbReference type="InterPro" id="IPR029061">
    <property type="entry name" value="THDP-binding"/>
</dbReference>
<dbReference type="SUPFAM" id="SSF52467">
    <property type="entry name" value="DHS-like NAD/FAD-binding domain"/>
    <property type="match status" value="1"/>
</dbReference>
<dbReference type="PROSITE" id="PS00187">
    <property type="entry name" value="TPP_ENZYMES"/>
    <property type="match status" value="1"/>
</dbReference>
<proteinExistence type="inferred from homology"/>
<dbReference type="AlphaFoldDB" id="A0A1G7IPU2"/>
<evidence type="ECO:0000256" key="2">
    <source>
        <dbReference type="ARBA" id="ARBA00007812"/>
    </source>
</evidence>
<feature type="domain" description="Thiamine pyrophosphate enzyme TPP-binding" evidence="7">
    <location>
        <begin position="384"/>
        <end position="523"/>
    </location>
</feature>
<dbReference type="RefSeq" id="WP_093738698.1">
    <property type="nucleotide sequence ID" value="NZ_FNBP01000001.1"/>
</dbReference>
<dbReference type="GO" id="GO:0030976">
    <property type="term" value="F:thiamine pyrophosphate binding"/>
    <property type="evidence" value="ECO:0007669"/>
    <property type="project" value="InterPro"/>
</dbReference>
<dbReference type="GO" id="GO:0050660">
    <property type="term" value="F:flavin adenine dinucleotide binding"/>
    <property type="evidence" value="ECO:0007669"/>
    <property type="project" value="TreeGrafter"/>
</dbReference>
<name>A0A1G7IPU2_9RHOB</name>
<keyword evidence="4 5" id="KW-0786">Thiamine pyrophosphate</keyword>
<comment type="similarity">
    <text evidence="2 5">Belongs to the TPP enzyme family.</text>
</comment>
<keyword evidence="10" id="KW-1185">Reference proteome</keyword>
<evidence type="ECO:0000256" key="5">
    <source>
        <dbReference type="RuleBase" id="RU362132"/>
    </source>
</evidence>
<dbReference type="Pfam" id="PF02776">
    <property type="entry name" value="TPP_enzyme_N"/>
    <property type="match status" value="1"/>
</dbReference>
<dbReference type="InterPro" id="IPR012000">
    <property type="entry name" value="Thiamin_PyroP_enz_cen_dom"/>
</dbReference>
<dbReference type="GO" id="GO:0000287">
    <property type="term" value="F:magnesium ion binding"/>
    <property type="evidence" value="ECO:0007669"/>
    <property type="project" value="InterPro"/>
</dbReference>
<keyword evidence="3" id="KW-0808">Transferase</keyword>
<dbReference type="CDD" id="cd00568">
    <property type="entry name" value="TPP_enzymes"/>
    <property type="match status" value="1"/>
</dbReference>
<dbReference type="GO" id="GO:0009097">
    <property type="term" value="P:isoleucine biosynthetic process"/>
    <property type="evidence" value="ECO:0007669"/>
    <property type="project" value="TreeGrafter"/>
</dbReference>
<evidence type="ECO:0000256" key="3">
    <source>
        <dbReference type="ARBA" id="ARBA00022679"/>
    </source>
</evidence>
<evidence type="ECO:0000259" key="7">
    <source>
        <dbReference type="Pfam" id="PF02775"/>
    </source>
</evidence>
<dbReference type="Pfam" id="PF00205">
    <property type="entry name" value="TPP_enzyme_M"/>
    <property type="match status" value="1"/>
</dbReference>
<evidence type="ECO:0000259" key="6">
    <source>
        <dbReference type="Pfam" id="PF00205"/>
    </source>
</evidence>
<dbReference type="FunFam" id="3.40.50.970:FF:000007">
    <property type="entry name" value="Acetolactate synthase"/>
    <property type="match status" value="1"/>
</dbReference>
<sequence>MTSIGEALVAQLSERGVDCVFGIPGVHTIELYRGLAASGIRHVTPRHEQGAGFMADGYARVSGQPGVAFVITGPGLTNTLTAMGQARADSVPMLVVSGVNKLSTLGLGMGHLHELPDQRALARNVALVSERVESADDLTPMLAQAFAPFQSGRPGPTHLEIPLDIAGAPFTATPLTDTPPVRPSPDPSQIEQAAALLAEARAPLILAGGGVRKAGTALRAFAEKLGAPVVQTVNARGLMFEHPLGVPASPSLQATRTLIEEADVVLALGTELGPTDYDMYANGTMPQMPSLIRIDLCPEQLSRHPATLAILGDAATALEALDSLIAEGNTAPNGAERADRTRRAAFEEIGPDMRALSDVLAAARQAVPGAIMVGDSAQPIYAGNLYYDHDRPGGWFNAATGFGALGYGIPAAIGAALAAPDTPVLCITGDGGAQFSLPELMCAVDEKLPICFVIWNNHGYQEIATSMQSAGVSVVGCDPTPPDFEGVAGSCGMPFWRCGPTPEEVAEALRAATSSNGPTMIEIQADLPPCPQNK</sequence>
<evidence type="ECO:0000256" key="1">
    <source>
        <dbReference type="ARBA" id="ARBA00001964"/>
    </source>
</evidence>
<evidence type="ECO:0000256" key="4">
    <source>
        <dbReference type="ARBA" id="ARBA00023052"/>
    </source>
</evidence>
<protein>
    <submittedName>
        <fullName evidence="9">Acetolactate synthase-1/2/3 large subunit</fullName>
    </submittedName>
</protein>
<dbReference type="Pfam" id="PF02775">
    <property type="entry name" value="TPP_enzyme_C"/>
    <property type="match status" value="1"/>
</dbReference>
<dbReference type="InterPro" id="IPR000399">
    <property type="entry name" value="TPP-bd_CS"/>
</dbReference>
<dbReference type="Gene3D" id="3.40.50.1220">
    <property type="entry name" value="TPP-binding domain"/>
    <property type="match status" value="1"/>
</dbReference>
<feature type="domain" description="Thiamine pyrophosphate enzyme N-terminal TPP-binding" evidence="8">
    <location>
        <begin position="4"/>
        <end position="120"/>
    </location>
</feature>
<reference evidence="10" key="1">
    <citation type="submission" date="2016-10" db="EMBL/GenBank/DDBJ databases">
        <authorList>
            <person name="Varghese N."/>
            <person name="Submissions S."/>
        </authorList>
    </citation>
    <scope>NUCLEOTIDE SEQUENCE [LARGE SCALE GENOMIC DNA]</scope>
    <source>
        <strain evidence="10">DSM 16477</strain>
    </source>
</reference>
<dbReference type="GO" id="GO:0005948">
    <property type="term" value="C:acetolactate synthase complex"/>
    <property type="evidence" value="ECO:0007669"/>
    <property type="project" value="TreeGrafter"/>
</dbReference>
<dbReference type="Proteomes" id="UP000199399">
    <property type="component" value="Unassembled WGS sequence"/>
</dbReference>
<gene>
    <name evidence="9" type="ORF">SAMN04489759_101441</name>
</gene>
<evidence type="ECO:0000313" key="9">
    <source>
        <dbReference type="EMBL" id="SDF14329.1"/>
    </source>
</evidence>
<evidence type="ECO:0000313" key="10">
    <source>
        <dbReference type="Proteomes" id="UP000199399"/>
    </source>
</evidence>
<dbReference type="CDD" id="cd07035">
    <property type="entry name" value="TPP_PYR_POX_like"/>
    <property type="match status" value="1"/>
</dbReference>
<feature type="domain" description="Thiamine pyrophosphate enzyme central" evidence="6">
    <location>
        <begin position="190"/>
        <end position="321"/>
    </location>
</feature>
<organism evidence="9 10">
    <name type="scientific">Sulfitobacter delicatus</name>
    <dbReference type="NCBI Taxonomy" id="218672"/>
    <lineage>
        <taxon>Bacteria</taxon>
        <taxon>Pseudomonadati</taxon>
        <taxon>Pseudomonadota</taxon>
        <taxon>Alphaproteobacteria</taxon>
        <taxon>Rhodobacterales</taxon>
        <taxon>Roseobacteraceae</taxon>
        <taxon>Sulfitobacter</taxon>
    </lineage>
</organism>
<dbReference type="InterPro" id="IPR012001">
    <property type="entry name" value="Thiamin_PyroP_enz_TPP-bd_dom"/>
</dbReference>
<dbReference type="OrthoDB" id="4494979at2"/>
<dbReference type="PANTHER" id="PTHR18968:SF13">
    <property type="entry name" value="ACETOLACTATE SYNTHASE CATALYTIC SUBUNIT, MITOCHONDRIAL"/>
    <property type="match status" value="1"/>
</dbReference>
<accession>A0A1G7IPU2</accession>
<dbReference type="InterPro" id="IPR045229">
    <property type="entry name" value="TPP_enz"/>
</dbReference>
<dbReference type="Gene3D" id="3.40.50.970">
    <property type="match status" value="2"/>
</dbReference>
<dbReference type="InterPro" id="IPR011766">
    <property type="entry name" value="TPP_enzyme_TPP-bd"/>
</dbReference>
<dbReference type="EMBL" id="FNBP01000001">
    <property type="protein sequence ID" value="SDF14329.1"/>
    <property type="molecule type" value="Genomic_DNA"/>
</dbReference>
<dbReference type="GO" id="GO:0009099">
    <property type="term" value="P:L-valine biosynthetic process"/>
    <property type="evidence" value="ECO:0007669"/>
    <property type="project" value="TreeGrafter"/>
</dbReference>